<reference evidence="1" key="1">
    <citation type="submission" date="2014-02" db="EMBL/GenBank/DDBJ databases">
        <authorList>
            <person name="Genoscope - CEA"/>
        </authorList>
    </citation>
    <scope>NUCLEOTIDE SEQUENCE</scope>
    <source>
        <strain evidence="1">LS3</strain>
    </source>
</reference>
<dbReference type="PANTHER" id="PTHR13271">
    <property type="entry name" value="UNCHARACTERIZED PUTATIVE METHYLTRANSFERASE"/>
    <property type="match status" value="1"/>
</dbReference>
<dbReference type="GO" id="GO:0016279">
    <property type="term" value="F:protein-lysine N-methyltransferase activity"/>
    <property type="evidence" value="ECO:0007669"/>
    <property type="project" value="InterPro"/>
</dbReference>
<reference evidence="1" key="2">
    <citation type="submission" date="2014-06" db="EMBL/GenBank/DDBJ databases">
        <title>The complete genome of Blastobotrys (Arxula) adeninivorans LS3 - a yeast of biotechnological interest.</title>
        <authorList>
            <person name="Kunze G."/>
            <person name="Gaillardin C."/>
            <person name="Czernicka M."/>
            <person name="Durrens P."/>
            <person name="Martin T."/>
            <person name="Boer E."/>
            <person name="Gabaldon T."/>
            <person name="Cruz J."/>
            <person name="Talla E."/>
            <person name="Marck C."/>
            <person name="Goffeau A."/>
            <person name="Barbe V."/>
            <person name="Baret P."/>
            <person name="Baronian K."/>
            <person name="Beier S."/>
            <person name="Bleykasten C."/>
            <person name="Bode R."/>
            <person name="Casaregola S."/>
            <person name="Despons L."/>
            <person name="Fairhead C."/>
            <person name="Giersberg M."/>
            <person name="Gierski P."/>
            <person name="Hahnel U."/>
            <person name="Hartmann A."/>
            <person name="Jankowska D."/>
            <person name="Jubin C."/>
            <person name="Jung P."/>
            <person name="Lafontaine I."/>
            <person name="Leh-Louis V."/>
            <person name="Lemaire M."/>
            <person name="Marcet-Houben M."/>
            <person name="Mascher M."/>
            <person name="Morel G."/>
            <person name="Richard G.-F."/>
            <person name="Riechen J."/>
            <person name="Sacerdot C."/>
            <person name="Sarkar A."/>
            <person name="Savel G."/>
            <person name="Schacherer J."/>
            <person name="Sherman D."/>
            <person name="Straub M.-L."/>
            <person name="Stein N."/>
            <person name="Thierry A."/>
            <person name="Trautwein-Schult A."/>
            <person name="Westhof E."/>
            <person name="Worch S."/>
            <person name="Dujon B."/>
            <person name="Souciet J.-L."/>
            <person name="Wincker P."/>
            <person name="Scholz U."/>
            <person name="Neuveglise N."/>
        </authorList>
    </citation>
    <scope>NUCLEOTIDE SEQUENCE</scope>
    <source>
        <strain evidence="1">LS3</strain>
    </source>
</reference>
<sequence>MEQYAEREDLNALVEWAKARGCYLSPKIFLVGSENGSTAVAVNDLEPGEEVISCSNDAVLGPVHARKLFGDELADSHPELIRPLTKLALVHELLLGKDSYWNDYIRTLPREDELSVPMYFSDSDLQWLRGTNMENEVDVKKEHYKDEFEKLIQVIGSRVDTTKYTLDLYIWSSAIFKSRCFPGRLMYPNEPEDAPMLLPLIDALNHRPLNATEWNVSVRESFKIALSNATAVGEEIFNNYGAKGNEELLFGYGFCIPSNPFDTLRLKLPPTIPQQAYDEAGPEATKEPTLTLEHPLPAWLVKLFESFITQAAGLTPHSVIAVAQSADVLVQALRVKLHNLIAQAPNNEPANSRQKNAQIYREGQIAICRAAVDACMQARDDAVSSRGASLITLETITRNDPKGLIEAVAQCFLENPGDNIVDDLVEVDMEEPVLLLALAMQSPLSSDGSVTEVDDYYNQLYEQVYLPVHQTNPNLPTIQPQDLQRAGTLMANGYASRDLQGRDRYTVVAAV</sequence>
<gene>
    <name evidence="1" type="ORF">GNLVRS02_ARAD1D42042g</name>
</gene>
<dbReference type="EMBL" id="HG937694">
    <property type="protein sequence ID" value="CDP38765.1"/>
    <property type="molecule type" value="Genomic_DNA"/>
</dbReference>
<evidence type="ECO:0000313" key="1">
    <source>
        <dbReference type="EMBL" id="CDP38765.1"/>
    </source>
</evidence>
<organism evidence="1">
    <name type="scientific">Blastobotrys adeninivorans</name>
    <name type="common">Yeast</name>
    <name type="synonym">Arxula adeninivorans</name>
    <dbReference type="NCBI Taxonomy" id="409370"/>
    <lineage>
        <taxon>Eukaryota</taxon>
        <taxon>Fungi</taxon>
        <taxon>Dikarya</taxon>
        <taxon>Ascomycota</taxon>
        <taxon>Saccharomycotina</taxon>
        <taxon>Dipodascomycetes</taxon>
        <taxon>Dipodascales</taxon>
        <taxon>Trichomonascaceae</taxon>
        <taxon>Blastobotrys</taxon>
    </lineage>
</organism>
<dbReference type="PANTHER" id="PTHR13271:SF147">
    <property type="entry name" value="PROTEIN-LYSINE N-METHYLTRANSFERASE EFM1-RELATED"/>
    <property type="match status" value="1"/>
</dbReference>
<dbReference type="GO" id="GO:0005634">
    <property type="term" value="C:nucleus"/>
    <property type="evidence" value="ECO:0007669"/>
    <property type="project" value="TreeGrafter"/>
</dbReference>
<dbReference type="InterPro" id="IPR046341">
    <property type="entry name" value="SET_dom_sf"/>
</dbReference>
<dbReference type="PhylomeDB" id="A0A060TCG9"/>
<dbReference type="InterPro" id="IPR050600">
    <property type="entry name" value="SETD3_SETD6_MTase"/>
</dbReference>
<name>A0A060TCG9_BLAAD</name>
<dbReference type="CDD" id="cd19180">
    <property type="entry name" value="SET_SpSET10-like"/>
    <property type="match status" value="1"/>
</dbReference>
<proteinExistence type="predicted"/>
<dbReference type="AlphaFoldDB" id="A0A060TCG9"/>
<protein>
    <submittedName>
        <fullName evidence="1">ARAD1D42042p</fullName>
    </submittedName>
</protein>
<dbReference type="SUPFAM" id="SSF82199">
    <property type="entry name" value="SET domain"/>
    <property type="match status" value="1"/>
</dbReference>
<dbReference type="InterPro" id="IPR044432">
    <property type="entry name" value="Set10/Efm1_SET"/>
</dbReference>
<accession>A0A060TCG9</accession>
<dbReference type="Gene3D" id="3.90.1410.10">
    <property type="entry name" value="set domain protein methyltransferase, domain 1"/>
    <property type="match status" value="1"/>
</dbReference>